<protein>
    <submittedName>
        <fullName evidence="1">Uncharacterized protein</fullName>
    </submittedName>
</protein>
<accession>A0ABW4SMK8</accession>
<sequence>MAAESESGSIRHLDDVARAIVAEVAPREAEYFPAVARAARRNPRRAFRGGGDDLLGFSLADAVTLLTPVVMTVLTGAVTNTLTQAVERTSKQVSKSLWDRLFPPRPAPIAGPETAVPVFEPAQAKETAQAIEDIALALGVDRTTALRLRQATYGHLSGER</sequence>
<dbReference type="EMBL" id="JBHUFV010000005">
    <property type="protein sequence ID" value="MFD1930800.1"/>
    <property type="molecule type" value="Genomic_DNA"/>
</dbReference>
<proteinExistence type="predicted"/>
<comment type="caution">
    <text evidence="1">The sequence shown here is derived from an EMBL/GenBank/DDBJ whole genome shotgun (WGS) entry which is preliminary data.</text>
</comment>
<organism evidence="1 2">
    <name type="scientific">Nonomuraea mangrovi</name>
    <dbReference type="NCBI Taxonomy" id="2316207"/>
    <lineage>
        <taxon>Bacteria</taxon>
        <taxon>Bacillati</taxon>
        <taxon>Actinomycetota</taxon>
        <taxon>Actinomycetes</taxon>
        <taxon>Streptosporangiales</taxon>
        <taxon>Streptosporangiaceae</taxon>
        <taxon>Nonomuraea</taxon>
    </lineage>
</organism>
<evidence type="ECO:0000313" key="1">
    <source>
        <dbReference type="EMBL" id="MFD1930800.1"/>
    </source>
</evidence>
<gene>
    <name evidence="1" type="ORF">ACFSKW_04830</name>
</gene>
<name>A0ABW4SMK8_9ACTN</name>
<evidence type="ECO:0000313" key="2">
    <source>
        <dbReference type="Proteomes" id="UP001597368"/>
    </source>
</evidence>
<reference evidence="2" key="1">
    <citation type="journal article" date="2019" name="Int. J. Syst. Evol. Microbiol.">
        <title>The Global Catalogue of Microorganisms (GCM) 10K type strain sequencing project: providing services to taxonomists for standard genome sequencing and annotation.</title>
        <authorList>
            <consortium name="The Broad Institute Genomics Platform"/>
            <consortium name="The Broad Institute Genome Sequencing Center for Infectious Disease"/>
            <person name="Wu L."/>
            <person name="Ma J."/>
        </authorList>
    </citation>
    <scope>NUCLEOTIDE SEQUENCE [LARGE SCALE GENOMIC DNA]</scope>
    <source>
        <strain evidence="2">ICMP 6774ER</strain>
    </source>
</reference>
<dbReference type="Proteomes" id="UP001597368">
    <property type="component" value="Unassembled WGS sequence"/>
</dbReference>
<dbReference type="RefSeq" id="WP_379569536.1">
    <property type="nucleotide sequence ID" value="NZ_JBHUFV010000005.1"/>
</dbReference>
<keyword evidence="2" id="KW-1185">Reference proteome</keyword>